<accession>A0A516Q6B5</accession>
<evidence type="ECO:0000313" key="3">
    <source>
        <dbReference type="Proteomes" id="UP000319263"/>
    </source>
</evidence>
<organism evidence="2 3">
    <name type="scientific">Microlunatus elymi</name>
    <dbReference type="NCBI Taxonomy" id="2596828"/>
    <lineage>
        <taxon>Bacteria</taxon>
        <taxon>Bacillati</taxon>
        <taxon>Actinomycetota</taxon>
        <taxon>Actinomycetes</taxon>
        <taxon>Propionibacteriales</taxon>
        <taxon>Propionibacteriaceae</taxon>
        <taxon>Microlunatus</taxon>
    </lineage>
</organism>
<evidence type="ECO:0000313" key="2">
    <source>
        <dbReference type="EMBL" id="QDP98974.1"/>
    </source>
</evidence>
<evidence type="ECO:0000259" key="1">
    <source>
        <dbReference type="Pfam" id="PF01841"/>
    </source>
</evidence>
<dbReference type="InterPro" id="IPR038765">
    <property type="entry name" value="Papain-like_cys_pep_sf"/>
</dbReference>
<dbReference type="Pfam" id="PF01841">
    <property type="entry name" value="Transglut_core"/>
    <property type="match status" value="1"/>
</dbReference>
<protein>
    <submittedName>
        <fullName evidence="2">Transglutaminase domain-containing protein</fullName>
    </submittedName>
</protein>
<proteinExistence type="predicted"/>
<dbReference type="EMBL" id="CP041692">
    <property type="protein sequence ID" value="QDP98974.1"/>
    <property type="molecule type" value="Genomic_DNA"/>
</dbReference>
<sequence>MPIDYDPTRWAEHTAYTDPGRHAELLQAVPPDLDQLSAVARNLIIHYRASAMELPEETKPDINARWLEAILDLDQQRHPGDLAAERDPLSRVQGCCRDHSLFAAAVLRQHDQPARIRYGFAGYFAPGFHVDHVVVERWLPDEHRWLRFDPEVEEPWESMPTPRDIPPGTGQPYETAAEAWTAYRNGSIDPQTYGVGTDVPIRGPWFLQCAVLIDAAFRAGTELLLWDGWGAMSDPDGPTEDQVEIADQLSELIMKADAGDVAAERELITRMQSDPTVAVPETVLMISPWGEPPQPTDLTRSAVIGS</sequence>
<dbReference type="OrthoDB" id="148799at2"/>
<feature type="domain" description="Transglutaminase-like" evidence="1">
    <location>
        <begin position="72"/>
        <end position="150"/>
    </location>
</feature>
<dbReference type="Proteomes" id="UP000319263">
    <property type="component" value="Chromosome"/>
</dbReference>
<dbReference type="SUPFAM" id="SSF54001">
    <property type="entry name" value="Cysteine proteinases"/>
    <property type="match status" value="1"/>
</dbReference>
<keyword evidence="3" id="KW-1185">Reference proteome</keyword>
<dbReference type="InterPro" id="IPR002931">
    <property type="entry name" value="Transglutaminase-like"/>
</dbReference>
<reference evidence="2 3" key="1">
    <citation type="submission" date="2019-07" db="EMBL/GenBank/DDBJ databases">
        <title>Microlunatus dokdonensis sp. nov. isolated from the rhizospheric soil of the wild plant Elymus tsukushiensis.</title>
        <authorList>
            <person name="Ghim S.-Y."/>
            <person name="Hwang Y.-J."/>
            <person name="Son J.-S."/>
            <person name="Shin J.-H."/>
        </authorList>
    </citation>
    <scope>NUCLEOTIDE SEQUENCE [LARGE SCALE GENOMIC DNA]</scope>
    <source>
        <strain evidence="2 3">KUDC0627</strain>
    </source>
</reference>
<dbReference type="AlphaFoldDB" id="A0A516Q6B5"/>
<gene>
    <name evidence="2" type="ORF">FOE78_20235</name>
</gene>
<dbReference type="KEGG" id="mik:FOE78_20235"/>
<name>A0A516Q6B5_9ACTN</name>
<dbReference type="Gene3D" id="3.10.620.30">
    <property type="match status" value="1"/>
</dbReference>